<dbReference type="SUPFAM" id="SSF56300">
    <property type="entry name" value="Metallo-dependent phosphatases"/>
    <property type="match status" value="1"/>
</dbReference>
<dbReference type="Pfam" id="PF00149">
    <property type="entry name" value="Metallophos"/>
    <property type="match status" value="1"/>
</dbReference>
<accession>A0A8T9BK26</accession>
<evidence type="ECO:0000313" key="3">
    <source>
        <dbReference type="Proteomes" id="UP000469559"/>
    </source>
</evidence>
<evidence type="ECO:0000259" key="1">
    <source>
        <dbReference type="Pfam" id="PF00149"/>
    </source>
</evidence>
<dbReference type="PANTHER" id="PTHR37844">
    <property type="entry name" value="SER/THR PROTEIN PHOSPHATASE SUPERFAMILY (AFU_ORTHOLOGUE AFUA_1G14840)"/>
    <property type="match status" value="1"/>
</dbReference>
<name>A0A8T9BK26_9HELO</name>
<keyword evidence="3" id="KW-1185">Reference proteome</keyword>
<dbReference type="OrthoDB" id="550558at2759"/>
<gene>
    <name evidence="2" type="ORF">LARI1_G003228</name>
</gene>
<dbReference type="InterPro" id="IPR029052">
    <property type="entry name" value="Metallo-depent_PP-like"/>
</dbReference>
<evidence type="ECO:0000313" key="2">
    <source>
        <dbReference type="EMBL" id="TVY19716.1"/>
    </source>
</evidence>
<dbReference type="InterPro" id="IPR004843">
    <property type="entry name" value="Calcineurin-like_PHP"/>
</dbReference>
<dbReference type="GO" id="GO:0016787">
    <property type="term" value="F:hydrolase activity"/>
    <property type="evidence" value="ECO:0007669"/>
    <property type="project" value="InterPro"/>
</dbReference>
<dbReference type="Gene3D" id="3.60.21.10">
    <property type="match status" value="1"/>
</dbReference>
<sequence length="269" mass="29896">MTSIQILSDLHLEAPKSYDIFEITPKAPYLALIGDIGCVKDAEYFSFISQQLCNFKTVFLLLGNHEPYHSDWATAKQSMQAFSQEMSEKKKRSDEKLGSFVFLDQTRYDLSPSLTILGCTLFSNIVPAQTEHVSFGLNDFYQIDGWSVDRHNAAHASDLAWLNAQVRSIAAAHASGKPDRTIVILTHHSPTTSVQAVDPAHAQSKISSGFASDLSGEECWRSANVKVWAFGHTHFNCDFVEGGKRVVTNQRGYYFSQAVGFDGEMCVEV</sequence>
<proteinExistence type="predicted"/>
<organism evidence="2 3">
    <name type="scientific">Lachnellula arida</name>
    <dbReference type="NCBI Taxonomy" id="1316785"/>
    <lineage>
        <taxon>Eukaryota</taxon>
        <taxon>Fungi</taxon>
        <taxon>Dikarya</taxon>
        <taxon>Ascomycota</taxon>
        <taxon>Pezizomycotina</taxon>
        <taxon>Leotiomycetes</taxon>
        <taxon>Helotiales</taxon>
        <taxon>Lachnaceae</taxon>
        <taxon>Lachnellula</taxon>
    </lineage>
</organism>
<dbReference type="Proteomes" id="UP000469559">
    <property type="component" value="Unassembled WGS sequence"/>
</dbReference>
<protein>
    <recommendedName>
        <fullName evidence="1">Calcineurin-like phosphoesterase domain-containing protein</fullName>
    </recommendedName>
</protein>
<dbReference type="AlphaFoldDB" id="A0A8T9BK26"/>
<reference evidence="2 3" key="1">
    <citation type="submission" date="2018-05" db="EMBL/GenBank/DDBJ databases">
        <title>Whole genome sequencing for identification of molecular markers to develop diagnostic detection tools for the regulated plant pathogen Lachnellula willkommii.</title>
        <authorList>
            <person name="Giroux E."/>
            <person name="Bilodeau G."/>
        </authorList>
    </citation>
    <scope>NUCLEOTIDE SEQUENCE [LARGE SCALE GENOMIC DNA]</scope>
    <source>
        <strain evidence="2 3">CBS 203.66</strain>
    </source>
</reference>
<feature type="domain" description="Calcineurin-like phosphoesterase" evidence="1">
    <location>
        <begin position="6"/>
        <end position="234"/>
    </location>
</feature>
<dbReference type="EMBL" id="QGMF01000091">
    <property type="protein sequence ID" value="TVY19716.1"/>
    <property type="molecule type" value="Genomic_DNA"/>
</dbReference>
<comment type="caution">
    <text evidence="2">The sequence shown here is derived from an EMBL/GenBank/DDBJ whole genome shotgun (WGS) entry which is preliminary data.</text>
</comment>
<dbReference type="PANTHER" id="PTHR37844:SF2">
    <property type="entry name" value="SER_THR PROTEIN PHOSPHATASE SUPERFAMILY (AFU_ORTHOLOGUE AFUA_1G14840)"/>
    <property type="match status" value="1"/>
</dbReference>